<dbReference type="SUPFAM" id="SSF46785">
    <property type="entry name" value="Winged helix' DNA-binding domain"/>
    <property type="match status" value="1"/>
</dbReference>
<dbReference type="Pfam" id="PF00027">
    <property type="entry name" value="cNMP_binding"/>
    <property type="match status" value="1"/>
</dbReference>
<feature type="domain" description="HTH crp-type" evidence="5">
    <location>
        <begin position="159"/>
        <end position="228"/>
    </location>
</feature>
<evidence type="ECO:0000256" key="2">
    <source>
        <dbReference type="ARBA" id="ARBA00023125"/>
    </source>
</evidence>
<dbReference type="PROSITE" id="PS51063">
    <property type="entry name" value="HTH_CRP_2"/>
    <property type="match status" value="1"/>
</dbReference>
<dbReference type="GO" id="GO:0003677">
    <property type="term" value="F:DNA binding"/>
    <property type="evidence" value="ECO:0007669"/>
    <property type="project" value="UniProtKB-KW"/>
</dbReference>
<dbReference type="SMART" id="SM00419">
    <property type="entry name" value="HTH_CRP"/>
    <property type="match status" value="1"/>
</dbReference>
<evidence type="ECO:0000256" key="1">
    <source>
        <dbReference type="ARBA" id="ARBA00023015"/>
    </source>
</evidence>
<dbReference type="SUPFAM" id="SSF51206">
    <property type="entry name" value="cAMP-binding domain-like"/>
    <property type="match status" value="1"/>
</dbReference>
<reference evidence="6 7" key="1">
    <citation type="submission" date="2019-08" db="EMBL/GenBank/DDBJ databases">
        <title>In-depth cultivation of the pig gut microbiome towards novel bacterial diversity and tailored functional studies.</title>
        <authorList>
            <person name="Wylensek D."/>
            <person name="Hitch T.C.A."/>
            <person name="Clavel T."/>
        </authorList>
    </citation>
    <scope>NUCLEOTIDE SEQUENCE [LARGE SCALE GENOMIC DNA]</scope>
    <source>
        <strain evidence="6 7">WCA-693-APC-5D-A</strain>
    </source>
</reference>
<keyword evidence="2" id="KW-0238">DNA-binding</keyword>
<evidence type="ECO:0000259" key="4">
    <source>
        <dbReference type="PROSITE" id="PS50042"/>
    </source>
</evidence>
<evidence type="ECO:0000259" key="5">
    <source>
        <dbReference type="PROSITE" id="PS51063"/>
    </source>
</evidence>
<dbReference type="Proteomes" id="UP000433181">
    <property type="component" value="Unassembled WGS sequence"/>
</dbReference>
<dbReference type="CDD" id="cd00038">
    <property type="entry name" value="CAP_ED"/>
    <property type="match status" value="1"/>
</dbReference>
<dbReference type="GO" id="GO:0006355">
    <property type="term" value="P:regulation of DNA-templated transcription"/>
    <property type="evidence" value="ECO:0007669"/>
    <property type="project" value="InterPro"/>
</dbReference>
<evidence type="ECO:0000313" key="6">
    <source>
        <dbReference type="EMBL" id="MSU08965.1"/>
    </source>
</evidence>
<dbReference type="InterPro" id="IPR036390">
    <property type="entry name" value="WH_DNA-bd_sf"/>
</dbReference>
<dbReference type="RefSeq" id="WP_154407126.1">
    <property type="nucleotide sequence ID" value="NZ_JAQXJM010000116.1"/>
</dbReference>
<name>A0A6I2UGR4_9FIRM</name>
<dbReference type="InterPro" id="IPR014710">
    <property type="entry name" value="RmlC-like_jellyroll"/>
</dbReference>
<dbReference type="Gene3D" id="2.60.120.10">
    <property type="entry name" value="Jelly Rolls"/>
    <property type="match status" value="1"/>
</dbReference>
<gene>
    <name evidence="6" type="ORF">FYJ84_08210</name>
</gene>
<dbReference type="GeneID" id="96778898"/>
<dbReference type="InterPro" id="IPR036388">
    <property type="entry name" value="WH-like_DNA-bd_sf"/>
</dbReference>
<dbReference type="EMBL" id="VUNR01000014">
    <property type="protein sequence ID" value="MSU08965.1"/>
    <property type="molecule type" value="Genomic_DNA"/>
</dbReference>
<dbReference type="Pfam" id="PF13545">
    <property type="entry name" value="HTH_Crp_2"/>
    <property type="match status" value="1"/>
</dbReference>
<accession>A0A6I2UGR4</accession>
<dbReference type="Gene3D" id="1.10.10.10">
    <property type="entry name" value="Winged helix-like DNA-binding domain superfamily/Winged helix DNA-binding domain"/>
    <property type="match status" value="1"/>
</dbReference>
<dbReference type="AlphaFoldDB" id="A0A6I2UGR4"/>
<dbReference type="InterPro" id="IPR012318">
    <property type="entry name" value="HTH_CRP"/>
</dbReference>
<dbReference type="InterPro" id="IPR000595">
    <property type="entry name" value="cNMP-bd_dom"/>
</dbReference>
<protein>
    <submittedName>
        <fullName evidence="6">Crp/Fnr family transcriptional regulator</fullName>
    </submittedName>
</protein>
<keyword evidence="3" id="KW-0804">Transcription</keyword>
<feature type="domain" description="Cyclic nucleotide-binding" evidence="4">
    <location>
        <begin position="36"/>
        <end position="128"/>
    </location>
</feature>
<proteinExistence type="predicted"/>
<organism evidence="6 7">
    <name type="scientific">Anaerovibrio slackiae</name>
    <dbReference type="NCBI Taxonomy" id="2652309"/>
    <lineage>
        <taxon>Bacteria</taxon>
        <taxon>Bacillati</taxon>
        <taxon>Bacillota</taxon>
        <taxon>Negativicutes</taxon>
        <taxon>Selenomonadales</taxon>
        <taxon>Selenomonadaceae</taxon>
        <taxon>Anaerovibrio</taxon>
    </lineage>
</organism>
<sequence>MISSEYLDSVWPFLRETDLERRKKFYIYFQNAPLWLIDCVSVERIQKGTIFLREGDPVDTMYFIAKGVIKGTDMRIYGMAFDYMISVGVYAYGGMEFLIGLERYQTSLQALTDCIVLKIPKIQFAKWLNTDISALAQEARLMGEYLLEQTYKVRAFLFLQGADRLAMLLKTMYELEAVDGVLRLANNRQELSDFTGLSVKTITRAVQKLWREGLVSRQGRVLMVDAGQYRLIQEKLSQVISE</sequence>
<dbReference type="InterPro" id="IPR018490">
    <property type="entry name" value="cNMP-bd_dom_sf"/>
</dbReference>
<keyword evidence="1" id="KW-0805">Transcription regulation</keyword>
<dbReference type="PROSITE" id="PS50042">
    <property type="entry name" value="CNMP_BINDING_3"/>
    <property type="match status" value="1"/>
</dbReference>
<comment type="caution">
    <text evidence="6">The sequence shown here is derived from an EMBL/GenBank/DDBJ whole genome shotgun (WGS) entry which is preliminary data.</text>
</comment>
<keyword evidence="7" id="KW-1185">Reference proteome</keyword>
<evidence type="ECO:0000256" key="3">
    <source>
        <dbReference type="ARBA" id="ARBA00023163"/>
    </source>
</evidence>
<evidence type="ECO:0000313" key="7">
    <source>
        <dbReference type="Proteomes" id="UP000433181"/>
    </source>
</evidence>